<evidence type="ECO:0000256" key="1">
    <source>
        <dbReference type="SAM" id="Phobius"/>
    </source>
</evidence>
<feature type="transmembrane region" description="Helical" evidence="1">
    <location>
        <begin position="6"/>
        <end position="24"/>
    </location>
</feature>
<keyword evidence="1" id="KW-1133">Transmembrane helix</keyword>
<evidence type="ECO:0000313" key="2">
    <source>
        <dbReference type="EnsemblPlants" id="MELO3C008463.2.1"/>
    </source>
</evidence>
<accession>A0A9I9CU41</accession>
<dbReference type="Gramene" id="MELO3C008463.2.1">
    <property type="protein sequence ID" value="MELO3C008463.2.1"/>
    <property type="gene ID" value="MELO3C008463.2"/>
</dbReference>
<dbReference type="EnsemblPlants" id="MELO3C008463.2.1">
    <property type="protein sequence ID" value="MELO3C008463.2.1"/>
    <property type="gene ID" value="MELO3C008463.2"/>
</dbReference>
<protein>
    <recommendedName>
        <fullName evidence="3">Retrotransposon protein</fullName>
    </recommendedName>
</protein>
<dbReference type="AlphaFoldDB" id="A0A9I9CU41"/>
<proteinExistence type="predicted"/>
<keyword evidence="1" id="KW-0812">Transmembrane</keyword>
<reference evidence="2" key="1">
    <citation type="submission" date="2023-03" db="UniProtKB">
        <authorList>
            <consortium name="EnsemblPlants"/>
        </authorList>
    </citation>
    <scope>IDENTIFICATION</scope>
</reference>
<evidence type="ECO:0008006" key="3">
    <source>
        <dbReference type="Google" id="ProtNLM"/>
    </source>
</evidence>
<keyword evidence="1" id="KW-0472">Membrane</keyword>
<dbReference type="PROSITE" id="PS51257">
    <property type="entry name" value="PROKAR_LIPOPROTEIN"/>
    <property type="match status" value="1"/>
</dbReference>
<name>A0A9I9CU41_CUCME</name>
<organism evidence="2">
    <name type="scientific">Cucumis melo</name>
    <name type="common">Muskmelon</name>
    <dbReference type="NCBI Taxonomy" id="3656"/>
    <lineage>
        <taxon>Eukaryota</taxon>
        <taxon>Viridiplantae</taxon>
        <taxon>Streptophyta</taxon>
        <taxon>Embryophyta</taxon>
        <taxon>Tracheophyta</taxon>
        <taxon>Spermatophyta</taxon>
        <taxon>Magnoliopsida</taxon>
        <taxon>eudicotyledons</taxon>
        <taxon>Gunneridae</taxon>
        <taxon>Pentapetalae</taxon>
        <taxon>rosids</taxon>
        <taxon>fabids</taxon>
        <taxon>Cucurbitales</taxon>
        <taxon>Cucurbitaceae</taxon>
        <taxon>Benincaseae</taxon>
        <taxon>Cucumis</taxon>
    </lineage>
</organism>
<sequence length="158" mass="18476">MLLDMFRHHLVVVSILGCIVVLVYKRSACKYVVRHKFTFYSPYVVSHKKRILGERMPDVTDDDRHQKLNKIVEEDVSGHCRDEGSTSSDFGWNDEVKCIIVKKDLFDHWIRTHPIAKGLLNKPFSYYDELSYARERSSHRGSCGDLYGHCIQCAERQR</sequence>